<dbReference type="PANTHER" id="PTHR37089:SF4">
    <property type="entry name" value="EXPORTED PROTEIN"/>
    <property type="match status" value="1"/>
</dbReference>
<evidence type="ECO:0000256" key="1">
    <source>
        <dbReference type="SAM" id="SignalP"/>
    </source>
</evidence>
<evidence type="ECO:0000313" key="3">
    <source>
        <dbReference type="EMBL" id="PTU33262.1"/>
    </source>
</evidence>
<reference evidence="3 4" key="1">
    <citation type="submission" date="2018-04" db="EMBL/GenBank/DDBJ databases">
        <title>Novel species isolated from glacier.</title>
        <authorList>
            <person name="Liu Q."/>
            <person name="Xin Y.-H."/>
        </authorList>
    </citation>
    <scope>NUCLEOTIDE SEQUENCE [LARGE SCALE GENOMIC DNA]</scope>
    <source>
        <strain evidence="3 4">GT1R17</strain>
    </source>
</reference>
<dbReference type="InterPro" id="IPR053167">
    <property type="entry name" value="Spore_coat_component"/>
</dbReference>
<feature type="chain" id="PRO_5015536685" evidence="1">
    <location>
        <begin position="23"/>
        <end position="168"/>
    </location>
</feature>
<evidence type="ECO:0000259" key="2">
    <source>
        <dbReference type="Pfam" id="PF05229"/>
    </source>
</evidence>
<dbReference type="PANTHER" id="PTHR37089">
    <property type="entry name" value="PROTEIN U-RELATED"/>
    <property type="match status" value="1"/>
</dbReference>
<evidence type="ECO:0000313" key="4">
    <source>
        <dbReference type="Proteomes" id="UP000244248"/>
    </source>
</evidence>
<feature type="signal peptide" evidence="1">
    <location>
        <begin position="1"/>
        <end position="22"/>
    </location>
</feature>
<dbReference type="AlphaFoldDB" id="A0A2T5ML09"/>
<organism evidence="3 4">
    <name type="scientific">Stenotrophobium rhamnosiphilum</name>
    <dbReference type="NCBI Taxonomy" id="2029166"/>
    <lineage>
        <taxon>Bacteria</taxon>
        <taxon>Pseudomonadati</taxon>
        <taxon>Pseudomonadota</taxon>
        <taxon>Gammaproteobacteria</taxon>
        <taxon>Nevskiales</taxon>
        <taxon>Nevskiaceae</taxon>
        <taxon>Stenotrophobium</taxon>
    </lineage>
</organism>
<dbReference type="InterPro" id="IPR007893">
    <property type="entry name" value="Spore_coat_U/FanG"/>
</dbReference>
<keyword evidence="4" id="KW-1185">Reference proteome</keyword>
<dbReference type="SMART" id="SM00972">
    <property type="entry name" value="SCPU"/>
    <property type="match status" value="1"/>
</dbReference>
<proteinExistence type="predicted"/>
<keyword evidence="3" id="KW-0946">Virion</keyword>
<keyword evidence="1" id="KW-0732">Signal</keyword>
<comment type="caution">
    <text evidence="3">The sequence shown here is derived from an EMBL/GenBank/DDBJ whole genome shotgun (WGS) entry which is preliminary data.</text>
</comment>
<dbReference type="Proteomes" id="UP000244248">
    <property type="component" value="Unassembled WGS sequence"/>
</dbReference>
<dbReference type="EMBL" id="QANS01000001">
    <property type="protein sequence ID" value="PTU33262.1"/>
    <property type="molecule type" value="Genomic_DNA"/>
</dbReference>
<dbReference type="RefSeq" id="WP_107938969.1">
    <property type="nucleotide sequence ID" value="NZ_QANS01000001.1"/>
</dbReference>
<name>A0A2T5ML09_9GAMM</name>
<dbReference type="Pfam" id="PF05229">
    <property type="entry name" value="SCPU"/>
    <property type="match status" value="1"/>
</dbReference>
<sequence>MKKIHTILIGAAVSMLAIPAMAATVTNTFQAKIVIQNTCAVNLTAPTDLDFGTQGVLSANVDTTSTISFTCTSGAAYNIGLNAGANASSAGDVTTRRMKHGTADYVAYQMYTATGRTGAQWGDTVGTDTQAGTGTGTAQTTTVYGRVPPQATPPAGNYVDTVTVTVTY</sequence>
<protein>
    <submittedName>
        <fullName evidence="3">Spore coat protein U</fullName>
    </submittedName>
</protein>
<accession>A0A2T5ML09</accession>
<feature type="domain" description="Spore coat protein U/FanG" evidence="2">
    <location>
        <begin position="26"/>
        <end position="165"/>
    </location>
</feature>
<keyword evidence="3" id="KW-0167">Capsid protein</keyword>
<dbReference type="OrthoDB" id="129846at2"/>
<gene>
    <name evidence="3" type="ORF">CJD38_00295</name>
</gene>